<reference evidence="1 2" key="1">
    <citation type="submission" date="2023-06" db="EMBL/GenBank/DDBJ databases">
        <title>SYSU T0a273.</title>
        <authorList>
            <person name="Gao L."/>
            <person name="Fang B.-Z."/>
            <person name="Li W.-J."/>
        </authorList>
    </citation>
    <scope>NUCLEOTIDE SEQUENCE [LARGE SCALE GENOMIC DNA]</scope>
    <source>
        <strain evidence="1 2">SYSU T0a273</strain>
    </source>
</reference>
<accession>A0AB35MI78</accession>
<evidence type="ECO:0000313" key="1">
    <source>
        <dbReference type="EMBL" id="MDN4483524.1"/>
    </source>
</evidence>
<protein>
    <submittedName>
        <fullName evidence="1">Uncharacterized protein</fullName>
    </submittedName>
</protein>
<dbReference type="Proteomes" id="UP001172756">
    <property type="component" value="Unassembled WGS sequence"/>
</dbReference>
<dbReference type="RefSeq" id="WP_301160364.1">
    <property type="nucleotide sequence ID" value="NZ_JAUHQB010000004.1"/>
</dbReference>
<proteinExistence type="predicted"/>
<dbReference type="AlphaFoldDB" id="A0AB35MI78"/>
<comment type="caution">
    <text evidence="1">The sequence shown here is derived from an EMBL/GenBank/DDBJ whole genome shotgun (WGS) entry which is preliminary data.</text>
</comment>
<name>A0AB35MI78_9MICO</name>
<sequence length="316" mass="33240">MTATAWVESPLQVLNAVEWAHRAGEGCRIVLREDVESLGPLGAWLAPRLEDTAPGVVLDAAPDPARAGLRRSGRWVVGDVFSGQIRLLVALSRTRDLVVLDDGSATLHLAQVLQGGGGFGRMGQRESLPARVLGAIMRRRLLRAARAGRLELFTAYDAPEVGRLADLGATLTPNRYAWVRGLEPAEPGQIGAHVVIGSALAADGYIDAAAYEAWAIATGGPGATYLPHRRETDAALARLATAGLRVVRSALPAELVLATAADLESVTSLPSSTAATLAHVLGPSVTHRIQAVPTPWWTAAADESMRSTLSATVPRS</sequence>
<organism evidence="1 2">
    <name type="scientific">Demequina lignilytica</name>
    <dbReference type="NCBI Taxonomy" id="3051663"/>
    <lineage>
        <taxon>Bacteria</taxon>
        <taxon>Bacillati</taxon>
        <taxon>Actinomycetota</taxon>
        <taxon>Actinomycetes</taxon>
        <taxon>Micrococcales</taxon>
        <taxon>Demequinaceae</taxon>
        <taxon>Demequina</taxon>
    </lineage>
</organism>
<evidence type="ECO:0000313" key="2">
    <source>
        <dbReference type="Proteomes" id="UP001172756"/>
    </source>
</evidence>
<dbReference type="EMBL" id="JAUHQB010000004">
    <property type="protein sequence ID" value="MDN4483524.1"/>
    <property type="molecule type" value="Genomic_DNA"/>
</dbReference>
<gene>
    <name evidence="1" type="ORF">QQ002_08245</name>
</gene>